<dbReference type="GO" id="GO:0005737">
    <property type="term" value="C:cytoplasm"/>
    <property type="evidence" value="ECO:0007669"/>
    <property type="project" value="TreeGrafter"/>
</dbReference>
<evidence type="ECO:0000256" key="3">
    <source>
        <dbReference type="ARBA" id="ARBA00022490"/>
    </source>
</evidence>
<feature type="region of interest" description="Disordered" evidence="8">
    <location>
        <begin position="605"/>
        <end position="713"/>
    </location>
</feature>
<keyword evidence="5 7" id="KW-0175">Coiled coil</keyword>
<protein>
    <submittedName>
        <fullName evidence="10">TACC-domain-containing protein</fullName>
    </submittedName>
</protein>
<dbReference type="EMBL" id="MCFH01000037">
    <property type="protein sequence ID" value="ORX45961.1"/>
    <property type="molecule type" value="Genomic_DNA"/>
</dbReference>
<evidence type="ECO:0000256" key="4">
    <source>
        <dbReference type="ARBA" id="ARBA00022553"/>
    </source>
</evidence>
<reference evidence="10 11" key="2">
    <citation type="submission" date="2016-08" db="EMBL/GenBank/DDBJ databases">
        <title>Pervasive Adenine N6-methylation of Active Genes in Fungi.</title>
        <authorList>
            <consortium name="DOE Joint Genome Institute"/>
            <person name="Mondo S.J."/>
            <person name="Dannebaum R.O."/>
            <person name="Kuo R.C."/>
            <person name="Labutti K."/>
            <person name="Haridas S."/>
            <person name="Kuo A."/>
            <person name="Salamov A."/>
            <person name="Ahrendt S.R."/>
            <person name="Lipzen A."/>
            <person name="Sullivan W."/>
            <person name="Andreopoulos W.B."/>
            <person name="Clum A."/>
            <person name="Lindquist E."/>
            <person name="Daum C."/>
            <person name="Ramamoorthy G.K."/>
            <person name="Gryganskyi A."/>
            <person name="Culley D."/>
            <person name="Magnuson J.K."/>
            <person name="James T.Y."/>
            <person name="O'Malley M.A."/>
            <person name="Stajich J.E."/>
            <person name="Spatafora J.W."/>
            <person name="Visel A."/>
            <person name="Grigoriev I.V."/>
        </authorList>
    </citation>
    <scope>NUCLEOTIDE SEQUENCE [LARGE SCALE GENOMIC DNA]</scope>
    <source>
        <strain evidence="11">finn</strain>
    </source>
</reference>
<keyword evidence="6" id="KW-0206">Cytoskeleton</keyword>
<evidence type="ECO:0000256" key="5">
    <source>
        <dbReference type="ARBA" id="ARBA00023054"/>
    </source>
</evidence>
<proteinExistence type="inferred from homology"/>
<dbReference type="Proteomes" id="UP000193719">
    <property type="component" value="Unassembled WGS sequence"/>
</dbReference>
<dbReference type="GO" id="GO:0007052">
    <property type="term" value="P:mitotic spindle organization"/>
    <property type="evidence" value="ECO:0007669"/>
    <property type="project" value="InterPro"/>
</dbReference>
<keyword evidence="3" id="KW-0963">Cytoplasm</keyword>
<comment type="subcellular location">
    <subcellularLocation>
        <location evidence="1">Cytoplasm</location>
        <location evidence="1">Cytoskeleton</location>
    </subcellularLocation>
</comment>
<feature type="compositionally biased region" description="Polar residues" evidence="8">
    <location>
        <begin position="700"/>
        <end position="713"/>
    </location>
</feature>
<comment type="caution">
    <text evidence="10">The sequence shown here is derived from an EMBL/GenBank/DDBJ whole genome shotgun (WGS) entry which is preliminary data.</text>
</comment>
<gene>
    <name evidence="10" type="ORF">BCR36DRAFT_585433</name>
</gene>
<comment type="similarity">
    <text evidence="2">Belongs to the TACC family.</text>
</comment>
<evidence type="ECO:0000313" key="11">
    <source>
        <dbReference type="Proteomes" id="UP000193719"/>
    </source>
</evidence>
<keyword evidence="11" id="KW-1185">Reference proteome</keyword>
<feature type="compositionally biased region" description="Low complexity" evidence="8">
    <location>
        <begin position="658"/>
        <end position="670"/>
    </location>
</feature>
<feature type="domain" description="Transforming acidic coiled-coil-containing protein C-terminal" evidence="9">
    <location>
        <begin position="728"/>
        <end position="926"/>
    </location>
</feature>
<sequence>MENKDTSITNILVDTENSINNDDFKPNPFQNDIINKRSKSKAKQDFNKFLFNTAQLKINKKLTINNQKSKINKFEYIDKKSLLPEEEKENVDNVIIPNDADNINKGEEMFFSNNEIDDSMTEYKDASEHYSVIIPDDSEIIENNYNTESNKSKTKKILDNTIHTSMNNDEKINKEDMFKRNDVNSKRIETLMNSLGNMNENVKKRIISHISNNTSTTNNDYSTSIRQSSTYESLLKKYHNVNQISSNNLKEQNSQSTLKNNKTDDDIIEIKEEANFHSNIPLNKSYKTLTKKHSDSNIDNSFSSLNKARYKKYNGYMKHQSLPASLITRRTSIVQDNIDDSSPQNNINIANDLDNENLTLNDSNLNSNTNDIKFSKTIKEENNIDHNNLLFKTPSNNYKYRNLLLSVQNKNDILKHNFTKSLDRGKTSYMQFLNDETILNKKDSDTQSISLKYENFLKSPINTPSKISEMLTSNQDTSSSTLLSIQNYKLPTTAYSANSFFEKSKKSYTKINDKINNLNQSPLLPKSLHERDELLALHTDSSKSKYEMDYEIINENENLLKENLIKGKMVEENLNTQNNIEDSTINNKDISLKLGFYSPLLNNENNHQRNLSETSQSTSSRLNVNSPTSENEENNISVQLESYSRKRPSDTNEKNEIDQSLIILSDSSSQNKSEKKIHYSNNNEISNKKSKIKSSGNSILDSQSSISKPNNSNVYTESQIDEIKRILTEKYEKQLKDAKKDCMEWEQKCIESKNKHREIESVLEEYEITITRMIKDSQKEKERQELRINELLEERSYLQESSEIMETSFKELRLKFEEFKTQNEIFSKNEDLMKQTITSLQNDVLLASQRYEQIKTHAEEKLEMANIEIAKVRNNFDKELSAMKAKLLRKELDSQSLNQKIKALQEQISIKTKENEELAIICDSLVSKLEN</sequence>
<dbReference type="PANTHER" id="PTHR13924:SF10">
    <property type="entry name" value="TRANSFORMING ACIDIC COILED-COIL PROTEIN, ISOFORM K"/>
    <property type="match status" value="1"/>
</dbReference>
<name>A0A1Y1V3Y5_9FUNG</name>
<feature type="coiled-coil region" evidence="7">
    <location>
        <begin position="848"/>
        <end position="914"/>
    </location>
</feature>
<feature type="coiled-coil region" evidence="7">
    <location>
        <begin position="728"/>
        <end position="801"/>
    </location>
</feature>
<feature type="compositionally biased region" description="Basic and acidic residues" evidence="8">
    <location>
        <begin position="643"/>
        <end position="657"/>
    </location>
</feature>
<evidence type="ECO:0000256" key="7">
    <source>
        <dbReference type="SAM" id="Coils"/>
    </source>
</evidence>
<evidence type="ECO:0000256" key="8">
    <source>
        <dbReference type="SAM" id="MobiDB-lite"/>
    </source>
</evidence>
<dbReference type="Pfam" id="PF05010">
    <property type="entry name" value="TACC_C"/>
    <property type="match status" value="1"/>
</dbReference>
<evidence type="ECO:0000313" key="10">
    <source>
        <dbReference type="EMBL" id="ORX45961.1"/>
    </source>
</evidence>
<evidence type="ECO:0000256" key="2">
    <source>
        <dbReference type="ARBA" id="ARBA00009423"/>
    </source>
</evidence>
<dbReference type="InterPro" id="IPR007707">
    <property type="entry name" value="TACC_C"/>
</dbReference>
<organism evidence="10 11">
    <name type="scientific">Piromyces finnis</name>
    <dbReference type="NCBI Taxonomy" id="1754191"/>
    <lineage>
        <taxon>Eukaryota</taxon>
        <taxon>Fungi</taxon>
        <taxon>Fungi incertae sedis</taxon>
        <taxon>Chytridiomycota</taxon>
        <taxon>Chytridiomycota incertae sedis</taxon>
        <taxon>Neocallimastigomycetes</taxon>
        <taxon>Neocallimastigales</taxon>
        <taxon>Neocallimastigaceae</taxon>
        <taxon>Piromyces</taxon>
    </lineage>
</organism>
<dbReference type="STRING" id="1754191.A0A1Y1V3Y5"/>
<evidence type="ECO:0000256" key="1">
    <source>
        <dbReference type="ARBA" id="ARBA00004245"/>
    </source>
</evidence>
<reference evidence="10 11" key="1">
    <citation type="submission" date="2016-08" db="EMBL/GenBank/DDBJ databases">
        <title>Genomes of anaerobic fungi encode conserved fungal cellulosomes for biomass hydrolysis.</title>
        <authorList>
            <consortium name="DOE Joint Genome Institute"/>
            <person name="Haitjema C.H."/>
            <person name="Gilmore S.P."/>
            <person name="Henske J.K."/>
            <person name="Solomon K.V."/>
            <person name="De Groot R."/>
            <person name="Kuo A."/>
            <person name="Mondo S.J."/>
            <person name="Salamov A.A."/>
            <person name="Labutti K."/>
            <person name="Zhao Z."/>
            <person name="Chiniquy J."/>
            <person name="Barry K."/>
            <person name="Brewer H.M."/>
            <person name="Purvine S.O."/>
            <person name="Wright A.T."/>
            <person name="Boxma B."/>
            <person name="Van Alen T."/>
            <person name="Hackstein J.H."/>
            <person name="Baker S.E."/>
            <person name="Grigoriev I.V."/>
            <person name="O'Malley M.A."/>
        </authorList>
    </citation>
    <scope>NUCLEOTIDE SEQUENCE [LARGE SCALE GENOMIC DNA]</scope>
    <source>
        <strain evidence="11">finn</strain>
    </source>
</reference>
<dbReference type="GO" id="GO:0005856">
    <property type="term" value="C:cytoskeleton"/>
    <property type="evidence" value="ECO:0007669"/>
    <property type="project" value="UniProtKB-SubCell"/>
</dbReference>
<evidence type="ECO:0000256" key="6">
    <source>
        <dbReference type="ARBA" id="ARBA00023212"/>
    </source>
</evidence>
<dbReference type="InterPro" id="IPR039915">
    <property type="entry name" value="TACC"/>
</dbReference>
<dbReference type="PANTHER" id="PTHR13924">
    <property type="entry name" value="TRANSFORMING ACIDIC COILED-COIL CONTAINING PROTEIN 1/2"/>
    <property type="match status" value="1"/>
</dbReference>
<dbReference type="AlphaFoldDB" id="A0A1Y1V3Y5"/>
<feature type="compositionally biased region" description="Polar residues" evidence="8">
    <location>
        <begin position="605"/>
        <end position="642"/>
    </location>
</feature>
<keyword evidence="4" id="KW-0597">Phosphoprotein</keyword>
<dbReference type="OrthoDB" id="10255048at2759"/>
<evidence type="ECO:0000259" key="9">
    <source>
        <dbReference type="Pfam" id="PF05010"/>
    </source>
</evidence>
<accession>A0A1Y1V3Y5</accession>